<gene>
    <name evidence="2" type="ORF">B0I31_11183</name>
</gene>
<dbReference type="PROSITE" id="PS50801">
    <property type="entry name" value="STAS"/>
    <property type="match status" value="1"/>
</dbReference>
<evidence type="ECO:0000313" key="2">
    <source>
        <dbReference type="EMBL" id="PSL52796.1"/>
    </source>
</evidence>
<dbReference type="GO" id="GO:0043856">
    <property type="term" value="F:anti-sigma factor antagonist activity"/>
    <property type="evidence" value="ECO:0007669"/>
    <property type="project" value="TreeGrafter"/>
</dbReference>
<dbReference type="Pfam" id="PF01740">
    <property type="entry name" value="STAS"/>
    <property type="match status" value="1"/>
</dbReference>
<name>A0A2P8I2V8_SACCR</name>
<sequence>MTESQWQGEDFAVDTSEIGGLAVTRVTGEVDLAGVEVMRTELDAQLARRPPVLVADLTGVTILGSLGIAALLDAHHRAVAAGMGFTVVASRRSVVHPLRLTEVDRVLTVVPTLDQVVVG</sequence>
<evidence type="ECO:0000313" key="3">
    <source>
        <dbReference type="Proteomes" id="UP000241118"/>
    </source>
</evidence>
<comment type="caution">
    <text evidence="2">The sequence shown here is derived from an EMBL/GenBank/DDBJ whole genome shotgun (WGS) entry which is preliminary data.</text>
</comment>
<reference evidence="2 3" key="1">
    <citation type="submission" date="2018-03" db="EMBL/GenBank/DDBJ databases">
        <title>Genomic Encyclopedia of Type Strains, Phase III (KMG-III): the genomes of soil and plant-associated and newly described type strains.</title>
        <authorList>
            <person name="Whitman W."/>
        </authorList>
    </citation>
    <scope>NUCLEOTIDE SEQUENCE [LARGE SCALE GENOMIC DNA]</scope>
    <source>
        <strain evidence="2 3">CGMCC 4.7097</strain>
    </source>
</reference>
<proteinExistence type="predicted"/>
<dbReference type="Gene3D" id="3.30.750.24">
    <property type="entry name" value="STAS domain"/>
    <property type="match status" value="1"/>
</dbReference>
<dbReference type="InterPro" id="IPR036513">
    <property type="entry name" value="STAS_dom_sf"/>
</dbReference>
<dbReference type="PANTHER" id="PTHR33495">
    <property type="entry name" value="ANTI-SIGMA FACTOR ANTAGONIST TM_1081-RELATED-RELATED"/>
    <property type="match status" value="1"/>
</dbReference>
<dbReference type="EMBL" id="PYAX01000011">
    <property type="protein sequence ID" value="PSL52796.1"/>
    <property type="molecule type" value="Genomic_DNA"/>
</dbReference>
<dbReference type="InterPro" id="IPR002645">
    <property type="entry name" value="STAS_dom"/>
</dbReference>
<dbReference type="PANTHER" id="PTHR33495:SF2">
    <property type="entry name" value="ANTI-SIGMA FACTOR ANTAGONIST TM_1081-RELATED"/>
    <property type="match status" value="1"/>
</dbReference>
<feature type="domain" description="STAS" evidence="1">
    <location>
        <begin position="11"/>
        <end position="119"/>
    </location>
</feature>
<protein>
    <submittedName>
        <fullName evidence="2">Anti-sigma-factor antagonist</fullName>
    </submittedName>
</protein>
<dbReference type="CDD" id="cd07043">
    <property type="entry name" value="STAS_anti-anti-sigma_factors"/>
    <property type="match status" value="1"/>
</dbReference>
<dbReference type="SUPFAM" id="SSF52091">
    <property type="entry name" value="SpoIIaa-like"/>
    <property type="match status" value="1"/>
</dbReference>
<accession>A0A2P8I2V8</accession>
<organism evidence="2 3">
    <name type="scientific">Saccharothrix carnea</name>
    <dbReference type="NCBI Taxonomy" id="1280637"/>
    <lineage>
        <taxon>Bacteria</taxon>
        <taxon>Bacillati</taxon>
        <taxon>Actinomycetota</taxon>
        <taxon>Actinomycetes</taxon>
        <taxon>Pseudonocardiales</taxon>
        <taxon>Pseudonocardiaceae</taxon>
        <taxon>Saccharothrix</taxon>
    </lineage>
</organism>
<keyword evidence="3" id="KW-1185">Reference proteome</keyword>
<evidence type="ECO:0000259" key="1">
    <source>
        <dbReference type="PROSITE" id="PS50801"/>
    </source>
</evidence>
<dbReference type="RefSeq" id="WP_106618611.1">
    <property type="nucleotide sequence ID" value="NZ_PYAX01000011.1"/>
</dbReference>
<dbReference type="OrthoDB" id="4571296at2"/>
<dbReference type="Proteomes" id="UP000241118">
    <property type="component" value="Unassembled WGS sequence"/>
</dbReference>
<dbReference type="AlphaFoldDB" id="A0A2P8I2V8"/>